<feature type="region of interest" description="Disordered" evidence="1">
    <location>
        <begin position="83"/>
        <end position="172"/>
    </location>
</feature>
<proteinExistence type="predicted"/>
<sequence>MLASARAQLLTLPRRALVITGCRPIYETTAILAVGAEAGHLSTSSLRQRIRCASISSRQPLCHRSLDCASTQNLELMVGVPKYSTDASNNGAGDILGIRRESERERGRERTEGRREGERGREREREGEREKQTEHLNEAGTSTGEASAHRWLVAQSAPSALPHRPGVAAPGASKNVLLAATVLSGPRGAEEEEEEEEGE</sequence>
<gene>
    <name evidence="2" type="ORF">PCOR1329_LOCUS14261</name>
</gene>
<protein>
    <submittedName>
        <fullName evidence="2">Uncharacterized protein</fullName>
    </submittedName>
</protein>
<name>A0ABN9QUI7_9DINO</name>
<dbReference type="Proteomes" id="UP001189429">
    <property type="component" value="Unassembled WGS sequence"/>
</dbReference>
<comment type="caution">
    <text evidence="2">The sequence shown here is derived from an EMBL/GenBank/DDBJ whole genome shotgun (WGS) entry which is preliminary data.</text>
</comment>
<organism evidence="2 3">
    <name type="scientific">Prorocentrum cordatum</name>
    <dbReference type="NCBI Taxonomy" id="2364126"/>
    <lineage>
        <taxon>Eukaryota</taxon>
        <taxon>Sar</taxon>
        <taxon>Alveolata</taxon>
        <taxon>Dinophyceae</taxon>
        <taxon>Prorocentrales</taxon>
        <taxon>Prorocentraceae</taxon>
        <taxon>Prorocentrum</taxon>
    </lineage>
</organism>
<dbReference type="EMBL" id="CAUYUJ010004254">
    <property type="protein sequence ID" value="CAK0808790.1"/>
    <property type="molecule type" value="Genomic_DNA"/>
</dbReference>
<evidence type="ECO:0000256" key="1">
    <source>
        <dbReference type="SAM" id="MobiDB-lite"/>
    </source>
</evidence>
<accession>A0ABN9QUI7</accession>
<reference evidence="2" key="1">
    <citation type="submission" date="2023-10" db="EMBL/GenBank/DDBJ databases">
        <authorList>
            <person name="Chen Y."/>
            <person name="Shah S."/>
            <person name="Dougan E. K."/>
            <person name="Thang M."/>
            <person name="Chan C."/>
        </authorList>
    </citation>
    <scope>NUCLEOTIDE SEQUENCE [LARGE SCALE GENOMIC DNA]</scope>
</reference>
<feature type="compositionally biased region" description="Basic and acidic residues" evidence="1">
    <location>
        <begin position="97"/>
        <end position="137"/>
    </location>
</feature>
<evidence type="ECO:0000313" key="3">
    <source>
        <dbReference type="Proteomes" id="UP001189429"/>
    </source>
</evidence>
<feature type="region of interest" description="Disordered" evidence="1">
    <location>
        <begin position="180"/>
        <end position="199"/>
    </location>
</feature>
<keyword evidence="3" id="KW-1185">Reference proteome</keyword>
<feature type="compositionally biased region" description="Acidic residues" evidence="1">
    <location>
        <begin position="190"/>
        <end position="199"/>
    </location>
</feature>
<evidence type="ECO:0000313" key="2">
    <source>
        <dbReference type="EMBL" id="CAK0808790.1"/>
    </source>
</evidence>